<dbReference type="GO" id="GO:0009007">
    <property type="term" value="F:site-specific DNA-methyltransferase (adenine-specific) activity"/>
    <property type="evidence" value="ECO:0007669"/>
    <property type="project" value="UniProtKB-EC"/>
</dbReference>
<dbReference type="PROSITE" id="PS00092">
    <property type="entry name" value="N6_MTASE"/>
    <property type="match status" value="1"/>
</dbReference>
<dbReference type="SUPFAM" id="SSF53335">
    <property type="entry name" value="S-adenosyl-L-methionine-dependent methyltransferases"/>
    <property type="match status" value="1"/>
</dbReference>
<dbReference type="InterPro" id="IPR001091">
    <property type="entry name" value="RM_Methyltransferase"/>
</dbReference>
<sequence length="224" mass="24657">MSQHPQRTDGGEIPRHRIITGDCVAVMRAMPDASVDFILTDPPYLCRYRDRTGRTIANDNNADWLVPAFAQMYRLLTPNSYCVSFYGWANADLFLAAWRAAGFRPVGHIVFTKRYASHVGHLRAQHECAYLLTKGRPVHPSQPVPDVIPFPYTGNVLHPTQKPVEAMLPLIGSLCPMGGTVLDPFCGSGTTLEAARSLGRHGIGIELDTAHANTARRRLAGNPE</sequence>
<evidence type="ECO:0000256" key="3">
    <source>
        <dbReference type="ARBA" id="ARBA00022679"/>
    </source>
</evidence>
<dbReference type="RefSeq" id="WP_119745268.1">
    <property type="nucleotide sequence ID" value="NZ_QVRA01000006.1"/>
</dbReference>
<gene>
    <name evidence="7" type="ORF">D0Z70_08300</name>
</gene>
<evidence type="ECO:0000313" key="8">
    <source>
        <dbReference type="Proteomes" id="UP000283469"/>
    </source>
</evidence>
<protein>
    <recommendedName>
        <fullName evidence="5">Methyltransferase</fullName>
        <ecNumber evidence="5">2.1.1.-</ecNumber>
    </recommendedName>
</protein>
<dbReference type="OrthoDB" id="7806498at2"/>
<dbReference type="InterPro" id="IPR002052">
    <property type="entry name" value="DNA_methylase_N6_adenine_CS"/>
</dbReference>
<keyword evidence="3" id="KW-0808">Transferase</keyword>
<feature type="domain" description="DNA methylase N-4/N-6" evidence="6">
    <location>
        <begin position="157"/>
        <end position="215"/>
    </location>
</feature>
<dbReference type="GO" id="GO:0008170">
    <property type="term" value="F:N-methyltransferase activity"/>
    <property type="evidence" value="ECO:0007669"/>
    <property type="project" value="InterPro"/>
</dbReference>
<dbReference type="EC" id="2.1.1.-" evidence="5"/>
<evidence type="ECO:0000256" key="4">
    <source>
        <dbReference type="ARBA" id="ARBA00047942"/>
    </source>
</evidence>
<dbReference type="Pfam" id="PF01555">
    <property type="entry name" value="N6_N4_Mtase"/>
    <property type="match status" value="2"/>
</dbReference>
<dbReference type="GO" id="GO:0032259">
    <property type="term" value="P:methylation"/>
    <property type="evidence" value="ECO:0007669"/>
    <property type="project" value="UniProtKB-KW"/>
</dbReference>
<proteinExistence type="inferred from homology"/>
<comment type="similarity">
    <text evidence="1 5">Belongs to the N(4)/N(6)-methyltransferase family.</text>
</comment>
<evidence type="ECO:0000256" key="1">
    <source>
        <dbReference type="ARBA" id="ARBA00006594"/>
    </source>
</evidence>
<dbReference type="GO" id="GO:0003677">
    <property type="term" value="F:DNA binding"/>
    <property type="evidence" value="ECO:0007669"/>
    <property type="project" value="InterPro"/>
</dbReference>
<dbReference type="PANTHER" id="PTHR13370">
    <property type="entry name" value="RNA METHYLASE-RELATED"/>
    <property type="match status" value="1"/>
</dbReference>
<evidence type="ECO:0000259" key="6">
    <source>
        <dbReference type="Pfam" id="PF01555"/>
    </source>
</evidence>
<evidence type="ECO:0000313" key="7">
    <source>
        <dbReference type="EMBL" id="RJG55401.1"/>
    </source>
</evidence>
<feature type="domain" description="DNA methylase N-4/N-6" evidence="6">
    <location>
        <begin position="35"/>
        <end position="138"/>
    </location>
</feature>
<evidence type="ECO:0000256" key="5">
    <source>
        <dbReference type="RuleBase" id="RU362026"/>
    </source>
</evidence>
<name>A0A418YTL2_9SPHN</name>
<comment type="caution">
    <text evidence="7">The sequence shown here is derived from an EMBL/GenBank/DDBJ whole genome shotgun (WGS) entry which is preliminary data.</text>
</comment>
<evidence type="ECO:0000256" key="2">
    <source>
        <dbReference type="ARBA" id="ARBA00022603"/>
    </source>
</evidence>
<comment type="catalytic activity">
    <reaction evidence="4">
        <text>a 2'-deoxyadenosine in DNA + S-adenosyl-L-methionine = an N(6)-methyl-2'-deoxyadenosine in DNA + S-adenosyl-L-homocysteine + H(+)</text>
        <dbReference type="Rhea" id="RHEA:15197"/>
        <dbReference type="Rhea" id="RHEA-COMP:12418"/>
        <dbReference type="Rhea" id="RHEA-COMP:12419"/>
        <dbReference type="ChEBI" id="CHEBI:15378"/>
        <dbReference type="ChEBI" id="CHEBI:57856"/>
        <dbReference type="ChEBI" id="CHEBI:59789"/>
        <dbReference type="ChEBI" id="CHEBI:90615"/>
        <dbReference type="ChEBI" id="CHEBI:90616"/>
        <dbReference type="EC" id="2.1.1.72"/>
    </reaction>
</comment>
<dbReference type="PANTHER" id="PTHR13370:SF3">
    <property type="entry name" value="TRNA (GUANINE(10)-N2)-METHYLTRANSFERASE HOMOLOG"/>
    <property type="match status" value="1"/>
</dbReference>
<dbReference type="InterPro" id="IPR029063">
    <property type="entry name" value="SAM-dependent_MTases_sf"/>
</dbReference>
<dbReference type="AlphaFoldDB" id="A0A418YTL2"/>
<dbReference type="InterPro" id="IPR002941">
    <property type="entry name" value="DNA_methylase_N4/N6"/>
</dbReference>
<dbReference type="PRINTS" id="PR00508">
    <property type="entry name" value="S21N4MTFRASE"/>
</dbReference>
<organism evidence="7 8">
    <name type="scientific">Sphingobium terrigena</name>
    <dbReference type="NCBI Taxonomy" id="2304063"/>
    <lineage>
        <taxon>Bacteria</taxon>
        <taxon>Pseudomonadati</taxon>
        <taxon>Pseudomonadota</taxon>
        <taxon>Alphaproteobacteria</taxon>
        <taxon>Sphingomonadales</taxon>
        <taxon>Sphingomonadaceae</taxon>
        <taxon>Sphingobium</taxon>
    </lineage>
</organism>
<dbReference type="CDD" id="cd02440">
    <property type="entry name" value="AdoMet_MTases"/>
    <property type="match status" value="1"/>
</dbReference>
<accession>A0A418YTL2</accession>
<dbReference type="GO" id="GO:0005737">
    <property type="term" value="C:cytoplasm"/>
    <property type="evidence" value="ECO:0007669"/>
    <property type="project" value="TreeGrafter"/>
</dbReference>
<keyword evidence="8" id="KW-1185">Reference proteome</keyword>
<dbReference type="NCBIfam" id="NF010253">
    <property type="entry name" value="PRK13699.1"/>
    <property type="match status" value="1"/>
</dbReference>
<dbReference type="Proteomes" id="UP000283469">
    <property type="component" value="Unassembled WGS sequence"/>
</dbReference>
<reference evidence="7 8" key="1">
    <citation type="submission" date="2018-08" db="EMBL/GenBank/DDBJ databases">
        <title>Sphingobium sp. EO9.</title>
        <authorList>
            <person name="Park Y."/>
            <person name="Kim K.H."/>
            <person name="Jeon C.O."/>
        </authorList>
    </citation>
    <scope>NUCLEOTIDE SEQUENCE [LARGE SCALE GENOMIC DNA]</scope>
    <source>
        <strain evidence="7 8">EO9</strain>
    </source>
</reference>
<dbReference type="Gene3D" id="3.40.50.150">
    <property type="entry name" value="Vaccinia Virus protein VP39"/>
    <property type="match status" value="1"/>
</dbReference>
<dbReference type="EMBL" id="QVRA01000006">
    <property type="protein sequence ID" value="RJG55401.1"/>
    <property type="molecule type" value="Genomic_DNA"/>
</dbReference>
<keyword evidence="2 7" id="KW-0489">Methyltransferase</keyword>